<dbReference type="PANTHER" id="PTHR22916:SF3">
    <property type="entry name" value="UDP-GLCNAC:BETAGAL BETA-1,3-N-ACETYLGLUCOSAMINYLTRANSFERASE-LIKE PROTEIN 1"/>
    <property type="match status" value="1"/>
</dbReference>
<dbReference type="STRING" id="649333.SAMN04487989_10566"/>
<dbReference type="RefSeq" id="WP_092208801.1">
    <property type="nucleotide sequence ID" value="NZ_FOVN01000005.1"/>
</dbReference>
<name>A0A1I5CHL2_9FLAO</name>
<evidence type="ECO:0000313" key="2">
    <source>
        <dbReference type="EMBL" id="SFN86121.1"/>
    </source>
</evidence>
<dbReference type="Gene3D" id="3.90.550.10">
    <property type="entry name" value="Spore Coat Polysaccharide Biosynthesis Protein SpsA, Chain A"/>
    <property type="match status" value="1"/>
</dbReference>
<evidence type="ECO:0000313" key="3">
    <source>
        <dbReference type="Proteomes" id="UP000198705"/>
    </source>
</evidence>
<dbReference type="InterPro" id="IPR001173">
    <property type="entry name" value="Glyco_trans_2-like"/>
</dbReference>
<dbReference type="AlphaFoldDB" id="A0A1I5CHL2"/>
<dbReference type="Pfam" id="PF00535">
    <property type="entry name" value="Glycos_transf_2"/>
    <property type="match status" value="1"/>
</dbReference>
<reference evidence="3" key="1">
    <citation type="submission" date="2016-10" db="EMBL/GenBank/DDBJ databases">
        <authorList>
            <person name="Varghese N."/>
            <person name="Submissions S."/>
        </authorList>
    </citation>
    <scope>NUCLEOTIDE SEQUENCE [LARGE SCALE GENOMIC DNA]</scope>
    <source>
        <strain evidence="3">DSM 23925</strain>
    </source>
</reference>
<dbReference type="SUPFAM" id="SSF53448">
    <property type="entry name" value="Nucleotide-diphospho-sugar transferases"/>
    <property type="match status" value="1"/>
</dbReference>
<dbReference type="EMBL" id="FOVN01000005">
    <property type="protein sequence ID" value="SFN86121.1"/>
    <property type="molecule type" value="Genomic_DNA"/>
</dbReference>
<dbReference type="InterPro" id="IPR029044">
    <property type="entry name" value="Nucleotide-diphossugar_trans"/>
</dbReference>
<keyword evidence="3" id="KW-1185">Reference proteome</keyword>
<dbReference type="Proteomes" id="UP000198705">
    <property type="component" value="Unassembled WGS sequence"/>
</dbReference>
<dbReference type="PANTHER" id="PTHR22916">
    <property type="entry name" value="GLYCOSYLTRANSFERASE"/>
    <property type="match status" value="1"/>
</dbReference>
<keyword evidence="2" id="KW-0808">Transferase</keyword>
<accession>A0A1I5CHL2</accession>
<feature type="domain" description="Glycosyltransferase 2-like" evidence="1">
    <location>
        <begin position="7"/>
        <end position="144"/>
    </location>
</feature>
<protein>
    <submittedName>
        <fullName evidence="2">Glycosyltransferase involved in cell wall bisynthesis</fullName>
    </submittedName>
</protein>
<evidence type="ECO:0000259" key="1">
    <source>
        <dbReference type="Pfam" id="PF00535"/>
    </source>
</evidence>
<gene>
    <name evidence="2" type="ORF">SAMN04487989_10566</name>
</gene>
<organism evidence="2 3">
    <name type="scientific">Bizionia echini</name>
    <dbReference type="NCBI Taxonomy" id="649333"/>
    <lineage>
        <taxon>Bacteria</taxon>
        <taxon>Pseudomonadati</taxon>
        <taxon>Bacteroidota</taxon>
        <taxon>Flavobacteriia</taxon>
        <taxon>Flavobacteriales</taxon>
        <taxon>Flavobacteriaceae</taxon>
        <taxon>Bizionia</taxon>
    </lineage>
</organism>
<dbReference type="OrthoDB" id="199095at2"/>
<sequence length="305" mass="35492">MKPLLTICCTTFNQEKYIEQTLEGFYLQKTNFPIEIQIHDDASTDGTPAILKKHAEKDPRIKLILQTENKYSQHIMPWWHYSFPQAEGKYIALCEGDDYWTDPLKLQKQVDFLEANTDYVISWTNYQIFNGSSLSSNAWNHQTENTTIDYDNIFSPYCTLTLTAVFKKEALNLELLKSFKYSKDNSLYLVLLQKGKGVFMDFESAVYRVHEGGVYSLQSEFFKNYSSYLNVKEVTDAIPESKTANLKKVVKSLGNATAFEVLKLKNAGQDLSEVQLNFMKSYFQEADFKTKFKYYKRLLKYLFSK</sequence>
<dbReference type="GO" id="GO:0016758">
    <property type="term" value="F:hexosyltransferase activity"/>
    <property type="evidence" value="ECO:0007669"/>
    <property type="project" value="UniProtKB-ARBA"/>
</dbReference>
<proteinExistence type="predicted"/>